<dbReference type="InterPro" id="IPR001460">
    <property type="entry name" value="PCN-bd_Tpept"/>
</dbReference>
<proteinExistence type="predicted"/>
<dbReference type="EMBL" id="JAGQLH010000008">
    <property type="protein sequence ID" value="MCA9385210.1"/>
    <property type="molecule type" value="Genomic_DNA"/>
</dbReference>
<dbReference type="EC" id="2.4.99.28" evidence="13"/>
<dbReference type="GO" id="GO:0030288">
    <property type="term" value="C:outer membrane-bounded periplasmic space"/>
    <property type="evidence" value="ECO:0007669"/>
    <property type="project" value="TreeGrafter"/>
</dbReference>
<dbReference type="GO" id="GO:0006508">
    <property type="term" value="P:proteolysis"/>
    <property type="evidence" value="ECO:0007669"/>
    <property type="project" value="UniProtKB-KW"/>
</dbReference>
<dbReference type="Pfam" id="PF00912">
    <property type="entry name" value="Transgly"/>
    <property type="match status" value="1"/>
</dbReference>
<keyword evidence="9" id="KW-0573">Peptidoglycan synthesis</keyword>
<dbReference type="PANTHER" id="PTHR32282">
    <property type="entry name" value="BINDING PROTEIN TRANSPEPTIDASE, PUTATIVE-RELATED"/>
    <property type="match status" value="1"/>
</dbReference>
<feature type="domain" description="Glycosyl transferase family 51" evidence="17">
    <location>
        <begin position="82"/>
        <end position="240"/>
    </location>
</feature>
<dbReference type="Pfam" id="PF00905">
    <property type="entry name" value="Transpeptidase"/>
    <property type="match status" value="1"/>
</dbReference>
<evidence type="ECO:0000256" key="14">
    <source>
        <dbReference type="ARBA" id="ARBA00049902"/>
    </source>
</evidence>
<evidence type="ECO:0000256" key="7">
    <source>
        <dbReference type="ARBA" id="ARBA00022801"/>
    </source>
</evidence>
<evidence type="ECO:0000256" key="9">
    <source>
        <dbReference type="ARBA" id="ARBA00022984"/>
    </source>
</evidence>
<dbReference type="GO" id="GO:0004180">
    <property type="term" value="F:carboxypeptidase activity"/>
    <property type="evidence" value="ECO:0007669"/>
    <property type="project" value="UniProtKB-KW"/>
</dbReference>
<evidence type="ECO:0000259" key="17">
    <source>
        <dbReference type="Pfam" id="PF00912"/>
    </source>
</evidence>
<keyword evidence="10 15" id="KW-0472">Membrane</keyword>
<dbReference type="SUPFAM" id="SSF56601">
    <property type="entry name" value="beta-lactamase/transpeptidase-like"/>
    <property type="match status" value="1"/>
</dbReference>
<dbReference type="InterPro" id="IPR036950">
    <property type="entry name" value="PBP_transglycosylase"/>
</dbReference>
<feature type="domain" description="Penicillin-binding protein transpeptidase" evidence="16">
    <location>
        <begin position="364"/>
        <end position="592"/>
    </location>
</feature>
<accession>A0A955RJY5</accession>
<gene>
    <name evidence="18" type="ORF">KC717_01020</name>
</gene>
<evidence type="ECO:0000313" key="19">
    <source>
        <dbReference type="Proteomes" id="UP000754563"/>
    </source>
</evidence>
<protein>
    <recommendedName>
        <fullName evidence="13">peptidoglycan glycosyltransferase</fullName>
        <ecNumber evidence="13">2.4.99.28</ecNumber>
    </recommendedName>
</protein>
<evidence type="ECO:0000256" key="2">
    <source>
        <dbReference type="ARBA" id="ARBA00022475"/>
    </source>
</evidence>
<dbReference type="InterPro" id="IPR001264">
    <property type="entry name" value="Glyco_trans_51"/>
</dbReference>
<reference evidence="18" key="2">
    <citation type="journal article" date="2021" name="Microbiome">
        <title>Successional dynamics and alternative stable states in a saline activated sludge microbial community over 9 years.</title>
        <authorList>
            <person name="Wang Y."/>
            <person name="Ye J."/>
            <person name="Ju F."/>
            <person name="Liu L."/>
            <person name="Boyd J.A."/>
            <person name="Deng Y."/>
            <person name="Parks D.H."/>
            <person name="Jiang X."/>
            <person name="Yin X."/>
            <person name="Woodcroft B.J."/>
            <person name="Tyson G.W."/>
            <person name="Hugenholtz P."/>
            <person name="Polz M.F."/>
            <person name="Zhang T."/>
        </authorList>
    </citation>
    <scope>NUCLEOTIDE SEQUENCE</scope>
    <source>
        <strain evidence="18">HKST-UBA11</strain>
    </source>
</reference>
<dbReference type="GO" id="GO:0008658">
    <property type="term" value="F:penicillin binding"/>
    <property type="evidence" value="ECO:0007669"/>
    <property type="project" value="InterPro"/>
</dbReference>
<dbReference type="GO" id="GO:0008955">
    <property type="term" value="F:peptidoglycan glycosyltransferase activity"/>
    <property type="evidence" value="ECO:0007669"/>
    <property type="project" value="UniProtKB-EC"/>
</dbReference>
<keyword evidence="6" id="KW-0808">Transferase</keyword>
<evidence type="ECO:0000256" key="4">
    <source>
        <dbReference type="ARBA" id="ARBA00022670"/>
    </source>
</evidence>
<evidence type="ECO:0000256" key="10">
    <source>
        <dbReference type="ARBA" id="ARBA00023136"/>
    </source>
</evidence>
<keyword evidence="5" id="KW-0328">Glycosyltransferase</keyword>
<dbReference type="Gene3D" id="1.10.3810.10">
    <property type="entry name" value="Biosynthetic peptidoglycan transglycosylase-like"/>
    <property type="match status" value="1"/>
</dbReference>
<dbReference type="SUPFAM" id="SSF53955">
    <property type="entry name" value="Lysozyme-like"/>
    <property type="match status" value="1"/>
</dbReference>
<feature type="transmembrane region" description="Helical" evidence="15">
    <location>
        <begin position="20"/>
        <end position="45"/>
    </location>
</feature>
<evidence type="ECO:0000256" key="6">
    <source>
        <dbReference type="ARBA" id="ARBA00022679"/>
    </source>
</evidence>
<sequence length="637" mass="72079">MKRVLVSNYFQRTYSYKRSLGLEMIMTCCIAILMFLSVFFGLLSFQSKSYAESLPEDSIIFSQLTNKEQNSHIYDRNGNLLYVFTDPYSDRDYVDIEDIPASLKWALIVAEDEEYYNHNGVDYLALMRSLLVIITSNGDTVTGGSTITQQLVKNTVLTQERTIDRKVKEMLISFHVEQEYDKEYILELYLNAAPFGGRVKGVAAAARTYFDKDVKDITLDEAVFLISLIQTPGKASPLFAVNEEYAWDLVDERSQYIYTQLLRNHDHILAADPDFYTAKEIAEFANDRAKLQPNVGRIEAPHFVFYIKDLLQKEPYNIAEEDLYTGGYRIYTTLDLGVQKTAESVLKESIEEYKPRYSAHNAALIALHPQTGDLLAMVGSHDYWGIADDSGAFDPHVNVTLSNRNVGSTLKPFISYEAFRQGKLNPKSSIVDKPVEFDGYAPKNYDGKYWGPMTVEYALQQSRNTPFVQILEQIGVQSLLDRLNDLGYEHASDEGRFGLALAVGGFDSNLLEHTHGYSVFAAGGMQPDLRQILRIENATGDLLYKSDIASRPVFEEEYVGQVNDILKSYGPYGISGKTGTTDENKDTYFIGYNDTFIAGIWMGNNNNDRMASNAFGSTTAMQAWNRFYALLQERELL</sequence>
<dbReference type="InterPro" id="IPR050396">
    <property type="entry name" value="Glycosyltr_51/Transpeptidase"/>
</dbReference>
<keyword evidence="12" id="KW-0961">Cell wall biogenesis/degradation</keyword>
<comment type="caution">
    <text evidence="18">The sequence shown here is derived from an EMBL/GenBank/DDBJ whole genome shotgun (WGS) entry which is preliminary data.</text>
</comment>
<keyword evidence="11" id="KW-0511">Multifunctional enzyme</keyword>
<dbReference type="GO" id="GO:0071555">
    <property type="term" value="P:cell wall organization"/>
    <property type="evidence" value="ECO:0007669"/>
    <property type="project" value="UniProtKB-KW"/>
</dbReference>
<evidence type="ECO:0000256" key="13">
    <source>
        <dbReference type="ARBA" id="ARBA00044770"/>
    </source>
</evidence>
<keyword evidence="7" id="KW-0378">Hydrolase</keyword>
<evidence type="ECO:0000256" key="11">
    <source>
        <dbReference type="ARBA" id="ARBA00023268"/>
    </source>
</evidence>
<dbReference type="InterPro" id="IPR012338">
    <property type="entry name" value="Beta-lactam/transpept-like"/>
</dbReference>
<keyword evidence="8" id="KW-0133">Cell shape</keyword>
<comment type="catalytic activity">
    <reaction evidence="14">
        <text>[GlcNAc-(1-&gt;4)-Mur2Ac(oyl-L-Ala-gamma-D-Glu-L-Lys-D-Ala-D-Ala)](n)-di-trans,octa-cis-undecaprenyl diphosphate + beta-D-GlcNAc-(1-&gt;4)-Mur2Ac(oyl-L-Ala-gamma-D-Glu-L-Lys-D-Ala-D-Ala)-di-trans,octa-cis-undecaprenyl diphosphate = [GlcNAc-(1-&gt;4)-Mur2Ac(oyl-L-Ala-gamma-D-Glu-L-Lys-D-Ala-D-Ala)](n+1)-di-trans,octa-cis-undecaprenyl diphosphate + di-trans,octa-cis-undecaprenyl diphosphate + H(+)</text>
        <dbReference type="Rhea" id="RHEA:23708"/>
        <dbReference type="Rhea" id="RHEA-COMP:9602"/>
        <dbReference type="Rhea" id="RHEA-COMP:9603"/>
        <dbReference type="ChEBI" id="CHEBI:15378"/>
        <dbReference type="ChEBI" id="CHEBI:58405"/>
        <dbReference type="ChEBI" id="CHEBI:60033"/>
        <dbReference type="ChEBI" id="CHEBI:78435"/>
        <dbReference type="EC" id="2.4.99.28"/>
    </reaction>
</comment>
<keyword evidence="2" id="KW-1003">Cell membrane</keyword>
<keyword evidence="4" id="KW-0645">Protease</keyword>
<dbReference type="AlphaFoldDB" id="A0A955RJY5"/>
<dbReference type="PANTHER" id="PTHR32282:SF11">
    <property type="entry name" value="PENICILLIN-BINDING PROTEIN 1B"/>
    <property type="match status" value="1"/>
</dbReference>
<organism evidence="18 19">
    <name type="scientific">Candidatus Dojkabacteria bacterium</name>
    <dbReference type="NCBI Taxonomy" id="2099670"/>
    <lineage>
        <taxon>Bacteria</taxon>
        <taxon>Candidatus Dojkabacteria</taxon>
    </lineage>
</organism>
<evidence type="ECO:0000256" key="12">
    <source>
        <dbReference type="ARBA" id="ARBA00023316"/>
    </source>
</evidence>
<evidence type="ECO:0000256" key="8">
    <source>
        <dbReference type="ARBA" id="ARBA00022960"/>
    </source>
</evidence>
<evidence type="ECO:0000256" key="3">
    <source>
        <dbReference type="ARBA" id="ARBA00022645"/>
    </source>
</evidence>
<keyword evidence="3" id="KW-0121">Carboxypeptidase</keyword>
<reference evidence="18" key="1">
    <citation type="submission" date="2020-04" db="EMBL/GenBank/DDBJ databases">
        <authorList>
            <person name="Zhang T."/>
        </authorList>
    </citation>
    <scope>NUCLEOTIDE SEQUENCE</scope>
    <source>
        <strain evidence="18">HKST-UBA11</strain>
    </source>
</reference>
<dbReference type="GO" id="GO:0009252">
    <property type="term" value="P:peptidoglycan biosynthetic process"/>
    <property type="evidence" value="ECO:0007669"/>
    <property type="project" value="UniProtKB-KW"/>
</dbReference>
<comment type="subcellular location">
    <subcellularLocation>
        <location evidence="1">Cell membrane</location>
    </subcellularLocation>
</comment>
<name>A0A955RJY5_9BACT</name>
<keyword evidence="15" id="KW-0812">Transmembrane</keyword>
<dbReference type="InterPro" id="IPR023346">
    <property type="entry name" value="Lysozyme-like_dom_sf"/>
</dbReference>
<keyword evidence="15" id="KW-1133">Transmembrane helix</keyword>
<dbReference type="Proteomes" id="UP000754563">
    <property type="component" value="Unassembled WGS sequence"/>
</dbReference>
<evidence type="ECO:0000256" key="15">
    <source>
        <dbReference type="SAM" id="Phobius"/>
    </source>
</evidence>
<evidence type="ECO:0000256" key="5">
    <source>
        <dbReference type="ARBA" id="ARBA00022676"/>
    </source>
</evidence>
<dbReference type="Gene3D" id="3.40.710.10">
    <property type="entry name" value="DD-peptidase/beta-lactamase superfamily"/>
    <property type="match status" value="1"/>
</dbReference>
<evidence type="ECO:0000256" key="1">
    <source>
        <dbReference type="ARBA" id="ARBA00004236"/>
    </source>
</evidence>
<dbReference type="GO" id="GO:0005886">
    <property type="term" value="C:plasma membrane"/>
    <property type="evidence" value="ECO:0007669"/>
    <property type="project" value="UniProtKB-SubCell"/>
</dbReference>
<dbReference type="GO" id="GO:0008360">
    <property type="term" value="P:regulation of cell shape"/>
    <property type="evidence" value="ECO:0007669"/>
    <property type="project" value="UniProtKB-KW"/>
</dbReference>
<evidence type="ECO:0000313" key="18">
    <source>
        <dbReference type="EMBL" id="MCA9385210.1"/>
    </source>
</evidence>
<evidence type="ECO:0000259" key="16">
    <source>
        <dbReference type="Pfam" id="PF00905"/>
    </source>
</evidence>